<dbReference type="GO" id="GO:0004930">
    <property type="term" value="F:G protein-coupled receptor activity"/>
    <property type="evidence" value="ECO:0007669"/>
    <property type="project" value="InterPro"/>
</dbReference>
<feature type="domain" description="Fibronectin type-III" evidence="3">
    <location>
        <begin position="648"/>
        <end position="746"/>
    </location>
</feature>
<evidence type="ECO:0000256" key="2">
    <source>
        <dbReference type="ARBA" id="ARBA00023157"/>
    </source>
</evidence>
<organism evidence="4 5">
    <name type="scientific">Gillisia mitskevichiae</name>
    <dbReference type="NCBI Taxonomy" id="270921"/>
    <lineage>
        <taxon>Bacteria</taxon>
        <taxon>Pseudomonadati</taxon>
        <taxon>Bacteroidota</taxon>
        <taxon>Flavobacteriia</taxon>
        <taxon>Flavobacteriales</taxon>
        <taxon>Flavobacteriaceae</taxon>
        <taxon>Gillisia</taxon>
    </lineage>
</organism>
<feature type="non-terminal residue" evidence="4">
    <location>
        <position position="1"/>
    </location>
</feature>
<dbReference type="Gene3D" id="2.60.120.200">
    <property type="match status" value="2"/>
</dbReference>
<dbReference type="InterPro" id="IPR013783">
    <property type="entry name" value="Ig-like_fold"/>
</dbReference>
<dbReference type="NCBIfam" id="TIGR04183">
    <property type="entry name" value="Por_Secre_tail"/>
    <property type="match status" value="1"/>
</dbReference>
<dbReference type="SMART" id="SM00560">
    <property type="entry name" value="LamGL"/>
    <property type="match status" value="2"/>
</dbReference>
<dbReference type="GO" id="GO:0005737">
    <property type="term" value="C:cytoplasm"/>
    <property type="evidence" value="ECO:0007669"/>
    <property type="project" value="TreeGrafter"/>
</dbReference>
<dbReference type="SMART" id="SM00060">
    <property type="entry name" value="FN3"/>
    <property type="match status" value="5"/>
</dbReference>
<dbReference type="CDD" id="cd00063">
    <property type="entry name" value="FN3"/>
    <property type="match status" value="2"/>
</dbReference>
<gene>
    <name evidence="4" type="ORF">BC962_2222</name>
</gene>
<evidence type="ECO:0000313" key="4">
    <source>
        <dbReference type="EMBL" id="RKS53955.1"/>
    </source>
</evidence>
<dbReference type="EMBL" id="RBLG01000002">
    <property type="protein sequence ID" value="RKS53955.1"/>
    <property type="molecule type" value="Genomic_DNA"/>
</dbReference>
<dbReference type="PANTHER" id="PTHR46682:SF1">
    <property type="entry name" value="ADHESION G-PROTEIN COUPLED RECEPTOR V1"/>
    <property type="match status" value="1"/>
</dbReference>
<proteinExistence type="predicted"/>
<feature type="domain" description="Fibronectin type-III" evidence="3">
    <location>
        <begin position="1"/>
        <end position="55"/>
    </location>
</feature>
<dbReference type="Proteomes" id="UP000276282">
    <property type="component" value="Unassembled WGS sequence"/>
</dbReference>
<dbReference type="RefSeq" id="WP_121346018.1">
    <property type="nucleotide sequence ID" value="NZ_RBLG01000002.1"/>
</dbReference>
<reference evidence="4 5" key="1">
    <citation type="submission" date="2018-10" db="EMBL/GenBank/DDBJ databases">
        <title>Genomic Encyclopedia of Archaeal and Bacterial Type Strains, Phase II (KMG-II): from individual species to whole genera.</title>
        <authorList>
            <person name="Goeker M."/>
        </authorList>
    </citation>
    <scope>NUCLEOTIDE SEQUENCE [LARGE SCALE GENOMIC DNA]</scope>
    <source>
        <strain evidence="4 5">DSM 19839</strain>
    </source>
</reference>
<dbReference type="GO" id="GO:0010855">
    <property type="term" value="F:adenylate cyclase inhibitor activity"/>
    <property type="evidence" value="ECO:0007669"/>
    <property type="project" value="TreeGrafter"/>
</dbReference>
<dbReference type="GO" id="GO:0071277">
    <property type="term" value="P:cellular response to calcium ion"/>
    <property type="evidence" value="ECO:0007669"/>
    <property type="project" value="TreeGrafter"/>
</dbReference>
<dbReference type="SUPFAM" id="SSF49265">
    <property type="entry name" value="Fibronectin type III"/>
    <property type="match status" value="4"/>
</dbReference>
<feature type="domain" description="Fibronectin type-III" evidence="3">
    <location>
        <begin position="248"/>
        <end position="340"/>
    </location>
</feature>
<keyword evidence="2" id="KW-1015">Disulfide bond</keyword>
<dbReference type="InterPro" id="IPR003961">
    <property type="entry name" value="FN3_dom"/>
</dbReference>
<evidence type="ECO:0000256" key="1">
    <source>
        <dbReference type="ARBA" id="ARBA00022729"/>
    </source>
</evidence>
<dbReference type="Pfam" id="PF13385">
    <property type="entry name" value="Laminin_G_3"/>
    <property type="match status" value="2"/>
</dbReference>
<dbReference type="PANTHER" id="PTHR46682">
    <property type="entry name" value="ADHESION G-PROTEIN COUPLED RECEPTOR V1"/>
    <property type="match status" value="1"/>
</dbReference>
<dbReference type="InterPro" id="IPR026444">
    <property type="entry name" value="Secre_tail"/>
</dbReference>
<accession>A0A495PW02</accession>
<dbReference type="PROSITE" id="PS50853">
    <property type="entry name" value="FN3"/>
    <property type="match status" value="6"/>
</dbReference>
<dbReference type="GO" id="GO:0005975">
    <property type="term" value="P:carbohydrate metabolic process"/>
    <property type="evidence" value="ECO:0007669"/>
    <property type="project" value="UniProtKB-ARBA"/>
</dbReference>
<keyword evidence="1" id="KW-0732">Signal</keyword>
<feature type="domain" description="Fibronectin type-III" evidence="3">
    <location>
        <begin position="343"/>
        <end position="435"/>
    </location>
</feature>
<dbReference type="GO" id="GO:0001965">
    <property type="term" value="F:G-protein alpha-subunit binding"/>
    <property type="evidence" value="ECO:0007669"/>
    <property type="project" value="TreeGrafter"/>
</dbReference>
<dbReference type="Gene3D" id="2.60.40.10">
    <property type="entry name" value="Immunoglobulins"/>
    <property type="match status" value="6"/>
</dbReference>
<sequence>ITFNDIVETQTDLTSTSATPNNLANNTNYFWRVFALNAGGSSESTIWSFTTVPAIADAPTLVSPLDAVTDVALNSSLTWNAVSEVDSYTLEVATDIAFANIIDTQTDLKSANATPNNLTNNTNYFWRVFALNAGGSSESVIWSFTTVPAIADAPTLVSPLDAAMDVALDASLTWNAVSEVDSYTLEIATDIAFANIIDTQTDLTSTNATPNNLANNTNYFWRVFALNAGGSSESTIWSFTTVPAIADAPTLVSPLNTATDVALDASLTWNAVSEVDSYTLEIATDITFNDIVETQTDLTNTSTIPNNLANNTDYFWRVFALNAGGSSESAIWSFTTIPAIADAPTLVSPLDIATDVALNSSLTWNAVSEVDSYTLEVATDNAFANIVETQTDLTSTTTIPNNLANNTNYFWRVFALNAGGSSESAIWSFTTIGMAAGNLVAHWKMDEGSGTILTDSSPNGNTASTFGSPSWIEGKDSYGLRFNGSNQYASIADNNMLDISGAITIATWIKPERITTQYLVKKADQNGIDGYELSLSSTGKVFFRFNQKTSGNTYRLDSQVSYPSNGSTWMHVAVTYNGSEIKMYINGVENSSINYTNTPPISNNSLALAIGAGSDGFRGIMGAMDDVRIYNTALDANAIMELATINSSPEQPEIPLLSSPINGATNISINGILSWNSSLNSNNYSVQVSPQNDFSTLVFDRIGVNGTSITLNGLNNFTTYYWRVRGYNSGGFGAWSSTWSFTTIQNNSSNLVAHWDMNEGIGSSLDDSSTYLNNAVVIGSPSWVAGIDSYALRFNGSNQYSYAADNSSLDISGPITIASWIKPEKKATQYLVKKSEHNSIDGYELSLSSSGKIFFRFNQKTSGDTYRINSQISYPTNGSTWMHVAVTFNGLEMKIYINGIENSSKGFSWTPAIAVNSQTLAVGAGNDGYRGIMGAMDDVKIYNKALTASEVYNLFSPTSSLKNHFEISENSNLINSEDDEFREEFLVIQNPETTVATIQFSMKESSKYNLVLYDTKGTRISKIKEGNVKAMETNLFRWDGSWLQRGVYLLRLETASGYGKTLRIILR</sequence>
<dbReference type="OrthoDB" id="8737820at2"/>
<dbReference type="GO" id="GO:0004553">
    <property type="term" value="F:hydrolase activity, hydrolyzing O-glycosyl compounds"/>
    <property type="evidence" value="ECO:0007669"/>
    <property type="project" value="UniProtKB-ARBA"/>
</dbReference>
<evidence type="ECO:0000259" key="3">
    <source>
        <dbReference type="PROSITE" id="PS50853"/>
    </source>
</evidence>
<dbReference type="Pfam" id="PF00041">
    <property type="entry name" value="fn3"/>
    <property type="match status" value="1"/>
</dbReference>
<protein>
    <submittedName>
        <fullName evidence="4">Putative secreted protein (Por secretion system target)</fullName>
    </submittedName>
</protein>
<comment type="caution">
    <text evidence="4">The sequence shown here is derived from an EMBL/GenBank/DDBJ whole genome shotgun (WGS) entry which is preliminary data.</text>
</comment>
<dbReference type="SUPFAM" id="SSF49899">
    <property type="entry name" value="Concanavalin A-like lectins/glucanases"/>
    <property type="match status" value="2"/>
</dbReference>
<dbReference type="AlphaFoldDB" id="A0A495PW02"/>
<dbReference type="GO" id="GO:0016020">
    <property type="term" value="C:membrane"/>
    <property type="evidence" value="ECO:0007669"/>
    <property type="project" value="InterPro"/>
</dbReference>
<dbReference type="InterPro" id="IPR036116">
    <property type="entry name" value="FN3_sf"/>
</dbReference>
<keyword evidence="5" id="KW-1185">Reference proteome</keyword>
<feature type="domain" description="Fibronectin type-III" evidence="3">
    <location>
        <begin position="58"/>
        <end position="150"/>
    </location>
</feature>
<dbReference type="InterPro" id="IPR026919">
    <property type="entry name" value="ADGRV1"/>
</dbReference>
<evidence type="ECO:0000313" key="5">
    <source>
        <dbReference type="Proteomes" id="UP000276282"/>
    </source>
</evidence>
<dbReference type="InterPro" id="IPR013320">
    <property type="entry name" value="ConA-like_dom_sf"/>
</dbReference>
<name>A0A495PW02_9FLAO</name>
<dbReference type="InterPro" id="IPR006558">
    <property type="entry name" value="LamG-like"/>
</dbReference>
<feature type="domain" description="Fibronectin type-III" evidence="3">
    <location>
        <begin position="153"/>
        <end position="245"/>
    </location>
</feature>